<reference evidence="11 12" key="1">
    <citation type="journal article" date="2010" name="Proc. Natl. Acad. Sci. U.S.A.">
        <title>Insights into evolution of multicellular fungi from the assembled chromosomes of the mushroom Coprinopsis cinerea (Coprinus cinereus).</title>
        <authorList>
            <person name="Stajich J.E."/>
            <person name="Wilke S.K."/>
            <person name="Ahren D."/>
            <person name="Au C.H."/>
            <person name="Birren B.W."/>
            <person name="Borodovsky M."/>
            <person name="Burns C."/>
            <person name="Canback B."/>
            <person name="Casselton L.A."/>
            <person name="Cheng C.K."/>
            <person name="Deng J."/>
            <person name="Dietrich F.S."/>
            <person name="Fargo D.C."/>
            <person name="Farman M.L."/>
            <person name="Gathman A.C."/>
            <person name="Goldberg J."/>
            <person name="Guigo R."/>
            <person name="Hoegger P.J."/>
            <person name="Hooker J.B."/>
            <person name="Huggins A."/>
            <person name="James T.Y."/>
            <person name="Kamada T."/>
            <person name="Kilaru S."/>
            <person name="Kodira C."/>
            <person name="Kues U."/>
            <person name="Kupfer D."/>
            <person name="Kwan H.S."/>
            <person name="Lomsadze A."/>
            <person name="Li W."/>
            <person name="Lilly W.W."/>
            <person name="Ma L.J."/>
            <person name="Mackey A.J."/>
            <person name="Manning G."/>
            <person name="Martin F."/>
            <person name="Muraguchi H."/>
            <person name="Natvig D.O."/>
            <person name="Palmerini H."/>
            <person name="Ramesh M.A."/>
            <person name="Rehmeyer C.J."/>
            <person name="Roe B.A."/>
            <person name="Shenoy N."/>
            <person name="Stanke M."/>
            <person name="Ter-Hovhannisyan V."/>
            <person name="Tunlid A."/>
            <person name="Velagapudi R."/>
            <person name="Vision T.J."/>
            <person name="Zeng Q."/>
            <person name="Zolan M.E."/>
            <person name="Pukkila P.J."/>
        </authorList>
    </citation>
    <scope>NUCLEOTIDE SEQUENCE [LARGE SCALE GENOMIC DNA]</scope>
    <source>
        <strain evidence="12">Okayama-7 / 130 / ATCC MYA-4618 / FGSC 9003</strain>
    </source>
</reference>
<dbReference type="CDD" id="cd11063">
    <property type="entry name" value="CYP52"/>
    <property type="match status" value="1"/>
</dbReference>
<feature type="region of interest" description="Disordered" evidence="10">
    <location>
        <begin position="322"/>
        <end position="341"/>
    </location>
</feature>
<dbReference type="KEGG" id="cci:CC1G_15732"/>
<evidence type="ECO:0000256" key="1">
    <source>
        <dbReference type="ARBA" id="ARBA00001971"/>
    </source>
</evidence>
<evidence type="ECO:0000256" key="9">
    <source>
        <dbReference type="RuleBase" id="RU000461"/>
    </source>
</evidence>
<dbReference type="Gene3D" id="1.10.630.10">
    <property type="entry name" value="Cytochrome P450"/>
    <property type="match status" value="1"/>
</dbReference>
<dbReference type="OrthoDB" id="1470350at2759"/>
<dbReference type="InParanoid" id="D6RQ91"/>
<proteinExistence type="inferred from homology"/>
<dbReference type="GeneID" id="9378628"/>
<dbReference type="InterPro" id="IPR002401">
    <property type="entry name" value="Cyt_P450_E_grp-I"/>
</dbReference>
<dbReference type="PANTHER" id="PTHR24287">
    <property type="entry name" value="P450, PUTATIVE (EUROFUNG)-RELATED"/>
    <property type="match status" value="1"/>
</dbReference>
<dbReference type="GO" id="GO:0016705">
    <property type="term" value="F:oxidoreductase activity, acting on paired donors, with incorporation or reduction of molecular oxygen"/>
    <property type="evidence" value="ECO:0007669"/>
    <property type="project" value="InterPro"/>
</dbReference>
<evidence type="ECO:0000313" key="11">
    <source>
        <dbReference type="EMBL" id="EFI26809.1"/>
    </source>
</evidence>
<dbReference type="PRINTS" id="PR00463">
    <property type="entry name" value="EP450I"/>
</dbReference>
<evidence type="ECO:0000256" key="5">
    <source>
        <dbReference type="ARBA" id="ARBA00023002"/>
    </source>
</evidence>
<dbReference type="SUPFAM" id="SSF48264">
    <property type="entry name" value="Cytochrome P450"/>
    <property type="match status" value="1"/>
</dbReference>
<dbReference type="PRINTS" id="PR00385">
    <property type="entry name" value="P450"/>
</dbReference>
<dbReference type="InterPro" id="IPR047146">
    <property type="entry name" value="Cyt_P450_E_CYP52_fungi"/>
</dbReference>
<evidence type="ECO:0000256" key="2">
    <source>
        <dbReference type="ARBA" id="ARBA00010617"/>
    </source>
</evidence>
<dbReference type="InterPro" id="IPR017972">
    <property type="entry name" value="Cyt_P450_CS"/>
</dbReference>
<comment type="cofactor">
    <cofactor evidence="1 8">
        <name>heme</name>
        <dbReference type="ChEBI" id="CHEBI:30413"/>
    </cofactor>
</comment>
<evidence type="ECO:0000256" key="8">
    <source>
        <dbReference type="PIRSR" id="PIRSR602401-1"/>
    </source>
</evidence>
<dbReference type="PROSITE" id="PS00086">
    <property type="entry name" value="CYTOCHROME_P450"/>
    <property type="match status" value="1"/>
</dbReference>
<keyword evidence="4 8" id="KW-0479">Metal-binding</keyword>
<name>D6RQ91_COPC7</name>
<dbReference type="EMBL" id="AACS02000011">
    <property type="protein sequence ID" value="EFI26809.1"/>
    <property type="molecule type" value="Genomic_DNA"/>
</dbReference>
<dbReference type="Pfam" id="PF00067">
    <property type="entry name" value="p450"/>
    <property type="match status" value="2"/>
</dbReference>
<protein>
    <submittedName>
        <fullName evidence="11">Cytochrome P450 monooxygenase pc-1</fullName>
    </submittedName>
</protein>
<dbReference type="eggNOG" id="KOG0157">
    <property type="taxonomic scope" value="Eukaryota"/>
</dbReference>
<dbReference type="AlphaFoldDB" id="D6RQ91"/>
<sequence length="601" mass="68203">MAPPGVLFVAERAPSIVLPPLLAYGALHALQRFDLVSLPTWAVVTFITLAKPLHYIVSVHCQRLRNWNEARKRAARLAPRVEEAWYSIGGLSLISQMGESFVNGYFFDIMQSWAQKYGYTYEVPFLSEVQMWTMEPEHVKAMLATQFQNFEKGDFRKIMHSFLGTGVFNSDGEMWKFHRGITRPFFSRDRISDFDIFDAHATDALERGKARLAEGHPIDFQDLVARFTLDSAAKFLFGAELGSLSASVPYPPNSGLPNPTSFTLHPSNTFVNAFFNGLNEVAMRSVIGEEWPLREFSKDLVKPYRDIVDQIIEPMVDAALQAAHSDTSEKEKSGRDEPTTLLQQLVSQTKDKGIIMDELLNLFVAGRDTTACTLTFSVYMLAEHPAVVERLRAEVLNKVGEKGRPSYDDIRDMKYLRAFINEVLRLYPPVPINNRQAINDTLFTTKDGAQPIFVPAKTQVIYSVVDMQRRKDLWGPDGTTHHRLQLRIPSDHSSADEFDPDRFLDERLHRYLIPNPFIFSPFNAGPRICLGQQFAYNEVSFFLIRLLQQFSKFSLALDAQPADSLPPAAWKGKEGLQAKEKIWPGVNLTLFVKGGLWVRME</sequence>
<dbReference type="RefSeq" id="XP_002910303.1">
    <property type="nucleotide sequence ID" value="XM_002910257.1"/>
</dbReference>
<dbReference type="HOGENOM" id="CLU_001570_27_0_1"/>
<feature type="binding site" description="axial binding residue" evidence="8">
    <location>
        <position position="529"/>
    </location>
    <ligand>
        <name>heme</name>
        <dbReference type="ChEBI" id="CHEBI:30413"/>
    </ligand>
    <ligandPart>
        <name>Fe</name>
        <dbReference type="ChEBI" id="CHEBI:18248"/>
    </ligandPart>
</feature>
<dbReference type="InterPro" id="IPR001128">
    <property type="entry name" value="Cyt_P450"/>
</dbReference>
<dbReference type="STRING" id="240176.D6RQ91"/>
<gene>
    <name evidence="11" type="ORF">CC1G_15732</name>
</gene>
<dbReference type="GO" id="GO:0005506">
    <property type="term" value="F:iron ion binding"/>
    <property type="evidence" value="ECO:0007669"/>
    <property type="project" value="InterPro"/>
</dbReference>
<evidence type="ECO:0000256" key="7">
    <source>
        <dbReference type="ARBA" id="ARBA00023033"/>
    </source>
</evidence>
<organism evidence="11 12">
    <name type="scientific">Coprinopsis cinerea (strain Okayama-7 / 130 / ATCC MYA-4618 / FGSC 9003)</name>
    <name type="common">Inky cap fungus</name>
    <name type="synonym">Hormographiella aspergillata</name>
    <dbReference type="NCBI Taxonomy" id="240176"/>
    <lineage>
        <taxon>Eukaryota</taxon>
        <taxon>Fungi</taxon>
        <taxon>Dikarya</taxon>
        <taxon>Basidiomycota</taxon>
        <taxon>Agaricomycotina</taxon>
        <taxon>Agaricomycetes</taxon>
        <taxon>Agaricomycetidae</taxon>
        <taxon>Agaricales</taxon>
        <taxon>Agaricineae</taxon>
        <taxon>Psathyrellaceae</taxon>
        <taxon>Coprinopsis</taxon>
    </lineage>
</organism>
<dbReference type="VEuPathDB" id="FungiDB:CC1G_15732"/>
<dbReference type="GO" id="GO:0004497">
    <property type="term" value="F:monooxygenase activity"/>
    <property type="evidence" value="ECO:0007669"/>
    <property type="project" value="UniProtKB-KW"/>
</dbReference>
<dbReference type="Proteomes" id="UP000001861">
    <property type="component" value="Unassembled WGS sequence"/>
</dbReference>
<dbReference type="InterPro" id="IPR036396">
    <property type="entry name" value="Cyt_P450_sf"/>
</dbReference>
<dbReference type="GO" id="GO:0020037">
    <property type="term" value="F:heme binding"/>
    <property type="evidence" value="ECO:0007669"/>
    <property type="project" value="InterPro"/>
</dbReference>
<keyword evidence="7 9" id="KW-0503">Monooxygenase</keyword>
<keyword evidence="6 8" id="KW-0408">Iron</keyword>
<comment type="caution">
    <text evidence="11">The sequence shown here is derived from an EMBL/GenBank/DDBJ whole genome shotgun (WGS) entry which is preliminary data.</text>
</comment>
<accession>D6RQ91</accession>
<dbReference type="PANTHER" id="PTHR24287:SF1">
    <property type="entry name" value="P450, PUTATIVE (EUROFUNG)-RELATED"/>
    <property type="match status" value="1"/>
</dbReference>
<evidence type="ECO:0000256" key="10">
    <source>
        <dbReference type="SAM" id="MobiDB-lite"/>
    </source>
</evidence>
<evidence type="ECO:0000256" key="6">
    <source>
        <dbReference type="ARBA" id="ARBA00023004"/>
    </source>
</evidence>
<comment type="similarity">
    <text evidence="2 9">Belongs to the cytochrome P450 family.</text>
</comment>
<evidence type="ECO:0000256" key="3">
    <source>
        <dbReference type="ARBA" id="ARBA00022617"/>
    </source>
</evidence>
<evidence type="ECO:0000313" key="12">
    <source>
        <dbReference type="Proteomes" id="UP000001861"/>
    </source>
</evidence>
<dbReference type="OMA" id="MEVASWF"/>
<keyword evidence="5 9" id="KW-0560">Oxidoreductase</keyword>
<evidence type="ECO:0000256" key="4">
    <source>
        <dbReference type="ARBA" id="ARBA00022723"/>
    </source>
</evidence>
<feature type="compositionally biased region" description="Basic and acidic residues" evidence="10">
    <location>
        <begin position="326"/>
        <end position="338"/>
    </location>
</feature>
<keyword evidence="3 8" id="KW-0349">Heme</keyword>
<keyword evidence="12" id="KW-1185">Reference proteome</keyword>